<dbReference type="AlphaFoldDB" id="X1FM03"/>
<reference evidence="1" key="1">
    <citation type="journal article" date="2014" name="Front. Microbiol.">
        <title>High frequency of phylogenetically diverse reductive dehalogenase-homologous genes in deep subseafloor sedimentary metagenomes.</title>
        <authorList>
            <person name="Kawai M."/>
            <person name="Futagami T."/>
            <person name="Toyoda A."/>
            <person name="Takaki Y."/>
            <person name="Nishi S."/>
            <person name="Hori S."/>
            <person name="Arai W."/>
            <person name="Tsubouchi T."/>
            <person name="Morono Y."/>
            <person name="Uchiyama I."/>
            <person name="Ito T."/>
            <person name="Fujiyama A."/>
            <person name="Inagaki F."/>
            <person name="Takami H."/>
        </authorList>
    </citation>
    <scope>NUCLEOTIDE SEQUENCE</scope>
    <source>
        <strain evidence="1">Expedition CK06-06</strain>
    </source>
</reference>
<accession>X1FM03</accession>
<comment type="caution">
    <text evidence="1">The sequence shown here is derived from an EMBL/GenBank/DDBJ whole genome shotgun (WGS) entry which is preliminary data.</text>
</comment>
<gene>
    <name evidence="1" type="ORF">S03H2_14833</name>
</gene>
<sequence>MKDFMFKWQFRHIGYEKPEEIELQKKGVDWQITSETGDWEGKFRSKFWRKDLEKRDILLELVSVVESDKLGWLYTSKADAICYCWLNRFKTGLMPVGYIILIKKLRETRWYRENFVEPLERWGIGDFLDHLNYRVDEASSVRRRSTWTTKFVCPPVMGFPKGILIPFDPTVGGKFTQLKIDPFSSKGPEQQSLESTFGKELELSELEKELLNAVEYEIGVGELWPRIFLEDRGMTREEAGLTVRRLAEAGKLRRHGGEWRVS</sequence>
<organism evidence="1">
    <name type="scientific">marine sediment metagenome</name>
    <dbReference type="NCBI Taxonomy" id="412755"/>
    <lineage>
        <taxon>unclassified sequences</taxon>
        <taxon>metagenomes</taxon>
        <taxon>ecological metagenomes</taxon>
    </lineage>
</organism>
<name>X1FM03_9ZZZZ</name>
<evidence type="ECO:0000313" key="1">
    <source>
        <dbReference type="EMBL" id="GAH45972.1"/>
    </source>
</evidence>
<protein>
    <submittedName>
        <fullName evidence="1">Uncharacterized protein</fullName>
    </submittedName>
</protein>
<proteinExistence type="predicted"/>
<dbReference type="EMBL" id="BARU01007536">
    <property type="protein sequence ID" value="GAH45972.1"/>
    <property type="molecule type" value="Genomic_DNA"/>
</dbReference>